<dbReference type="Proteomes" id="UP000635477">
    <property type="component" value="Unassembled WGS sequence"/>
</dbReference>
<gene>
    <name evidence="2" type="ORF">FZEAL_9497</name>
</gene>
<comment type="caution">
    <text evidence="2">The sequence shown here is derived from an EMBL/GenBank/DDBJ whole genome shotgun (WGS) entry which is preliminary data.</text>
</comment>
<reference evidence="2" key="1">
    <citation type="journal article" date="2020" name="BMC Genomics">
        <title>Correction to: Identification and distribution of gene clusters required for synthesis of sphingolipid metabolism inhibitors in diverse species of the filamentous fungus Fusarium.</title>
        <authorList>
            <person name="Kim H.S."/>
            <person name="Lohmar J.M."/>
            <person name="Busman M."/>
            <person name="Brown D.W."/>
            <person name="Naumann T.A."/>
            <person name="Divon H.H."/>
            <person name="Lysoe E."/>
            <person name="Uhlig S."/>
            <person name="Proctor R.H."/>
        </authorList>
    </citation>
    <scope>NUCLEOTIDE SEQUENCE</scope>
    <source>
        <strain evidence="2">NRRL 22465</strain>
    </source>
</reference>
<dbReference type="AlphaFoldDB" id="A0A8H4UBH0"/>
<reference evidence="2" key="2">
    <citation type="submission" date="2020-05" db="EMBL/GenBank/DDBJ databases">
        <authorList>
            <person name="Kim H.-S."/>
            <person name="Proctor R.H."/>
            <person name="Brown D.W."/>
        </authorList>
    </citation>
    <scope>NUCLEOTIDE SEQUENCE</scope>
    <source>
        <strain evidence="2">NRRL 22465</strain>
    </source>
</reference>
<proteinExistence type="predicted"/>
<name>A0A8H4UBH0_9HYPO</name>
<dbReference type="EMBL" id="JABEYC010000889">
    <property type="protein sequence ID" value="KAF4972893.1"/>
    <property type="molecule type" value="Genomic_DNA"/>
</dbReference>
<evidence type="ECO:0000313" key="2">
    <source>
        <dbReference type="EMBL" id="KAF4972893.1"/>
    </source>
</evidence>
<organism evidence="2 3">
    <name type="scientific">Fusarium zealandicum</name>
    <dbReference type="NCBI Taxonomy" id="1053134"/>
    <lineage>
        <taxon>Eukaryota</taxon>
        <taxon>Fungi</taxon>
        <taxon>Dikarya</taxon>
        <taxon>Ascomycota</taxon>
        <taxon>Pezizomycotina</taxon>
        <taxon>Sordariomycetes</taxon>
        <taxon>Hypocreomycetidae</taxon>
        <taxon>Hypocreales</taxon>
        <taxon>Nectriaceae</taxon>
        <taxon>Fusarium</taxon>
        <taxon>Fusarium staphyleae species complex</taxon>
    </lineage>
</organism>
<evidence type="ECO:0000256" key="1">
    <source>
        <dbReference type="SAM" id="MobiDB-lite"/>
    </source>
</evidence>
<protein>
    <submittedName>
        <fullName evidence="2">Uncharacterized protein</fullName>
    </submittedName>
</protein>
<keyword evidence="3" id="KW-1185">Reference proteome</keyword>
<accession>A0A8H4UBH0</accession>
<evidence type="ECO:0000313" key="3">
    <source>
        <dbReference type="Proteomes" id="UP000635477"/>
    </source>
</evidence>
<feature type="region of interest" description="Disordered" evidence="1">
    <location>
        <begin position="30"/>
        <end position="61"/>
    </location>
</feature>
<sequence>MGFGPSSNFLTERTCGASAAGLDNSIVKMPSPEDLTAAPRGSATAVRHDDGEDNDDGTFRFQHSKVDTSVAITGSE</sequence>